<accession>A0A323UJW3</accession>
<reference evidence="2 3" key="1">
    <citation type="submission" date="2018-06" db="EMBL/GenBank/DDBJ databases">
        <title>Draft Whole-Genome Sequence of the purple photosynthetic bacterium Rhodospeudomonas palustris XCP.</title>
        <authorList>
            <person name="Rayyan A."/>
            <person name="Meyer T.E."/>
            <person name="Kyndt J.A."/>
        </authorList>
    </citation>
    <scope>NUCLEOTIDE SEQUENCE [LARGE SCALE GENOMIC DNA]</scope>
    <source>
        <strain evidence="2 3">XCP</strain>
    </source>
</reference>
<gene>
    <name evidence="2" type="ORF">DNX69_05760</name>
</gene>
<evidence type="ECO:0000313" key="3">
    <source>
        <dbReference type="Proteomes" id="UP000248134"/>
    </source>
</evidence>
<dbReference type="Proteomes" id="UP000248134">
    <property type="component" value="Unassembled WGS sequence"/>
</dbReference>
<evidence type="ECO:0000256" key="1">
    <source>
        <dbReference type="SAM" id="MobiDB-lite"/>
    </source>
</evidence>
<comment type="caution">
    <text evidence="2">The sequence shown here is derived from an EMBL/GenBank/DDBJ whole genome shotgun (WGS) entry which is preliminary data.</text>
</comment>
<dbReference type="EMBL" id="QKQS01000008">
    <property type="protein sequence ID" value="PZA12975.1"/>
    <property type="molecule type" value="Genomic_DNA"/>
</dbReference>
<organism evidence="2 3">
    <name type="scientific">Rhodopseudomonas palustris</name>
    <dbReference type="NCBI Taxonomy" id="1076"/>
    <lineage>
        <taxon>Bacteria</taxon>
        <taxon>Pseudomonadati</taxon>
        <taxon>Pseudomonadota</taxon>
        <taxon>Alphaproteobacteria</taxon>
        <taxon>Hyphomicrobiales</taxon>
        <taxon>Nitrobacteraceae</taxon>
        <taxon>Rhodopseudomonas</taxon>
    </lineage>
</organism>
<evidence type="ECO:0000313" key="2">
    <source>
        <dbReference type="EMBL" id="PZA12975.1"/>
    </source>
</evidence>
<feature type="region of interest" description="Disordered" evidence="1">
    <location>
        <begin position="1"/>
        <end position="24"/>
    </location>
</feature>
<name>A0A323UJW3_RHOPL</name>
<proteinExistence type="predicted"/>
<sequence>MMAKVELEQQSKQSEPFDSVRGDGERSGLAMRVWARHRLRELAESGRLGIGAVAERRRG</sequence>
<protein>
    <submittedName>
        <fullName evidence="2">Uncharacterized protein</fullName>
    </submittedName>
</protein>
<dbReference type="AlphaFoldDB" id="A0A323UJW3"/>